<dbReference type="InterPro" id="IPR019775">
    <property type="entry name" value="WD40_repeat_CS"/>
</dbReference>
<dbReference type="PRINTS" id="PR00320">
    <property type="entry name" value="GPROTEINBRPT"/>
</dbReference>
<evidence type="ECO:0000313" key="6">
    <source>
        <dbReference type="Proteomes" id="UP000001542"/>
    </source>
</evidence>
<dbReference type="Proteomes" id="UP000001542">
    <property type="component" value="Unassembled WGS sequence"/>
</dbReference>
<dbReference type="PANTHER" id="PTHR19848">
    <property type="entry name" value="WD40 REPEAT PROTEIN"/>
    <property type="match status" value="1"/>
</dbReference>
<organism evidence="5 6">
    <name type="scientific">Trichomonas vaginalis (strain ATCC PRA-98 / G3)</name>
    <dbReference type="NCBI Taxonomy" id="412133"/>
    <lineage>
        <taxon>Eukaryota</taxon>
        <taxon>Metamonada</taxon>
        <taxon>Parabasalia</taxon>
        <taxon>Trichomonadida</taxon>
        <taxon>Trichomonadidae</taxon>
        <taxon>Trichomonas</taxon>
    </lineage>
</organism>
<sequence>MSQAPMNPANTQGAAEKDTVENMMNNLDTITQSIKRIQEELNGFEFLLNQSKIACKQYQDEIETLEQIKKDLQTRTSGNQLVQVKQEMLPKLNQEPFPKPMPKFSQDGNILSHDQIEWTTSPPHIKNTGIKLRYALSLNCILCATQFSPDGHYFAFTDKKTLFIINTSDGSLVGTGMIPGNEDQYTRIIAFSSNSKYVAIGGKSNEIYVYDRANPSNVFQILKKHANIVSLLHFSPDSERLYSGSYDGQICIWDTKTFKLIKCREQINQEKGDGLVSFALSHDGKMLALGFVKGTVMLLDSSLDQTQHVITFKAHEAILHGLSLSNDDDFLAIASQDQTASVWHNSFVPKKVHSFSGHTNIVLTCCFTNDKKMLITGSKDETIKIWSINTGECLCTINAHKNTIFQVQHHPTENAFLSCSGDGKVCLWDYAPGYYLTP</sequence>
<dbReference type="PROSITE" id="PS00678">
    <property type="entry name" value="WD_REPEATS_1"/>
    <property type="match status" value="1"/>
</dbReference>
<dbReference type="VEuPathDB" id="TrichDB:TVAGG3_0974300"/>
<dbReference type="Pfam" id="PF00400">
    <property type="entry name" value="WD40"/>
    <property type="match status" value="4"/>
</dbReference>
<evidence type="ECO:0000256" key="4">
    <source>
        <dbReference type="SAM" id="Coils"/>
    </source>
</evidence>
<feature type="repeat" description="WD" evidence="3">
    <location>
        <begin position="397"/>
        <end position="429"/>
    </location>
</feature>
<evidence type="ECO:0000256" key="1">
    <source>
        <dbReference type="ARBA" id="ARBA00022574"/>
    </source>
</evidence>
<keyword evidence="4" id="KW-0175">Coiled coil</keyword>
<dbReference type="SUPFAM" id="SSF50978">
    <property type="entry name" value="WD40 repeat-like"/>
    <property type="match status" value="1"/>
</dbReference>
<evidence type="ECO:0000256" key="2">
    <source>
        <dbReference type="ARBA" id="ARBA00022737"/>
    </source>
</evidence>
<keyword evidence="6" id="KW-1185">Reference proteome</keyword>
<name>A2EK22_TRIV3</name>
<keyword evidence="2" id="KW-0677">Repeat</keyword>
<protein>
    <submittedName>
        <fullName evidence="5">Uncharacterized protein</fullName>
    </submittedName>
</protein>
<feature type="repeat" description="WD" evidence="3">
    <location>
        <begin position="222"/>
        <end position="263"/>
    </location>
</feature>
<dbReference type="AlphaFoldDB" id="A2EK22"/>
<dbReference type="InParanoid" id="A2EK22"/>
<evidence type="ECO:0000313" key="5">
    <source>
        <dbReference type="EMBL" id="EAY07006.1"/>
    </source>
</evidence>
<dbReference type="SMR" id="A2EK22"/>
<dbReference type="PROSITE" id="PS50082">
    <property type="entry name" value="WD_REPEATS_2"/>
    <property type="match status" value="4"/>
</dbReference>
<dbReference type="STRING" id="5722.A2EK22"/>
<proteinExistence type="predicted"/>
<feature type="coiled-coil region" evidence="4">
    <location>
        <begin position="20"/>
        <end position="75"/>
    </location>
</feature>
<dbReference type="OrthoDB" id="538223at2759"/>
<dbReference type="InterPro" id="IPR015943">
    <property type="entry name" value="WD40/YVTN_repeat-like_dom_sf"/>
</dbReference>
<dbReference type="PANTHER" id="PTHR19848:SF8">
    <property type="entry name" value="F-BOX AND WD REPEAT DOMAIN CONTAINING 7"/>
    <property type="match status" value="1"/>
</dbReference>
<dbReference type="Gene3D" id="2.130.10.10">
    <property type="entry name" value="YVTN repeat-like/Quinoprotein amine dehydrogenase"/>
    <property type="match status" value="1"/>
</dbReference>
<accession>A2EK22</accession>
<dbReference type="PROSITE" id="PS50294">
    <property type="entry name" value="WD_REPEATS_REGION"/>
    <property type="match status" value="3"/>
</dbReference>
<dbReference type="CDD" id="cd00200">
    <property type="entry name" value="WD40"/>
    <property type="match status" value="1"/>
</dbReference>
<gene>
    <name evidence="5" type="ORF">TVAG_174760</name>
</gene>
<dbReference type="SMART" id="SM00320">
    <property type="entry name" value="WD40"/>
    <property type="match status" value="6"/>
</dbReference>
<dbReference type="RefSeq" id="XP_001319229.1">
    <property type="nucleotide sequence ID" value="XM_001319194.1"/>
</dbReference>
<dbReference type="InterPro" id="IPR020472">
    <property type="entry name" value="WD40_PAC1"/>
</dbReference>
<dbReference type="KEGG" id="tva:4764908"/>
<dbReference type="InterPro" id="IPR036322">
    <property type="entry name" value="WD40_repeat_dom_sf"/>
</dbReference>
<dbReference type="VEuPathDB" id="TrichDB:TVAG_174760"/>
<reference evidence="5" key="2">
    <citation type="journal article" date="2007" name="Science">
        <title>Draft genome sequence of the sexually transmitted pathogen Trichomonas vaginalis.</title>
        <authorList>
            <person name="Carlton J.M."/>
            <person name="Hirt R.P."/>
            <person name="Silva J.C."/>
            <person name="Delcher A.L."/>
            <person name="Schatz M."/>
            <person name="Zhao Q."/>
            <person name="Wortman J.R."/>
            <person name="Bidwell S.L."/>
            <person name="Alsmark U.C.M."/>
            <person name="Besteiro S."/>
            <person name="Sicheritz-Ponten T."/>
            <person name="Noel C.J."/>
            <person name="Dacks J.B."/>
            <person name="Foster P.G."/>
            <person name="Simillion C."/>
            <person name="Van de Peer Y."/>
            <person name="Miranda-Saavedra D."/>
            <person name="Barton G.J."/>
            <person name="Westrop G.D."/>
            <person name="Mueller S."/>
            <person name="Dessi D."/>
            <person name="Fiori P.L."/>
            <person name="Ren Q."/>
            <person name="Paulsen I."/>
            <person name="Zhang H."/>
            <person name="Bastida-Corcuera F.D."/>
            <person name="Simoes-Barbosa A."/>
            <person name="Brown M.T."/>
            <person name="Hayes R.D."/>
            <person name="Mukherjee M."/>
            <person name="Okumura C.Y."/>
            <person name="Schneider R."/>
            <person name="Smith A.J."/>
            <person name="Vanacova S."/>
            <person name="Villalvazo M."/>
            <person name="Haas B.J."/>
            <person name="Pertea M."/>
            <person name="Feldblyum T.V."/>
            <person name="Utterback T.R."/>
            <person name="Shu C.L."/>
            <person name="Osoegawa K."/>
            <person name="de Jong P.J."/>
            <person name="Hrdy I."/>
            <person name="Horvathova L."/>
            <person name="Zubacova Z."/>
            <person name="Dolezal P."/>
            <person name="Malik S.B."/>
            <person name="Logsdon J.M. Jr."/>
            <person name="Henze K."/>
            <person name="Gupta A."/>
            <person name="Wang C.C."/>
            <person name="Dunne R.L."/>
            <person name="Upcroft J.A."/>
            <person name="Upcroft P."/>
            <person name="White O."/>
            <person name="Salzberg S.L."/>
            <person name="Tang P."/>
            <person name="Chiu C.-H."/>
            <person name="Lee Y.-S."/>
            <person name="Embley T.M."/>
            <person name="Coombs G.H."/>
            <person name="Mottram J.C."/>
            <person name="Tachezy J."/>
            <person name="Fraser-Liggett C.M."/>
            <person name="Johnson P.J."/>
        </authorList>
    </citation>
    <scope>NUCLEOTIDE SEQUENCE [LARGE SCALE GENOMIC DNA]</scope>
    <source>
        <strain evidence="5">G3</strain>
    </source>
</reference>
<dbReference type="eggNOG" id="KOG0266">
    <property type="taxonomic scope" value="Eukaryota"/>
</dbReference>
<keyword evidence="1 3" id="KW-0853">WD repeat</keyword>
<evidence type="ECO:0000256" key="3">
    <source>
        <dbReference type="PROSITE-ProRule" id="PRU00221"/>
    </source>
</evidence>
<dbReference type="EMBL" id="DS113410">
    <property type="protein sequence ID" value="EAY07006.1"/>
    <property type="molecule type" value="Genomic_DNA"/>
</dbReference>
<feature type="repeat" description="WD" evidence="3">
    <location>
        <begin position="355"/>
        <end position="396"/>
    </location>
</feature>
<reference evidence="5" key="1">
    <citation type="submission" date="2006-10" db="EMBL/GenBank/DDBJ databases">
        <authorList>
            <person name="Amadeo P."/>
            <person name="Zhao Q."/>
            <person name="Wortman J."/>
            <person name="Fraser-Liggett C."/>
            <person name="Carlton J."/>
        </authorList>
    </citation>
    <scope>NUCLEOTIDE SEQUENCE</scope>
    <source>
        <strain evidence="5">G3</strain>
    </source>
</reference>
<dbReference type="InterPro" id="IPR001680">
    <property type="entry name" value="WD40_rpt"/>
</dbReference>
<feature type="repeat" description="WD" evidence="3">
    <location>
        <begin position="312"/>
        <end position="343"/>
    </location>
</feature>